<name>A0AA35Z074_LACSI</name>
<evidence type="ECO:0000313" key="1">
    <source>
        <dbReference type="EMBL" id="CAI9283409.1"/>
    </source>
</evidence>
<dbReference type="EMBL" id="OX465080">
    <property type="protein sequence ID" value="CAI9283409.1"/>
    <property type="molecule type" value="Genomic_DNA"/>
</dbReference>
<accession>A0AA35Z074</accession>
<reference evidence="1" key="1">
    <citation type="submission" date="2023-04" db="EMBL/GenBank/DDBJ databases">
        <authorList>
            <person name="Vijverberg K."/>
            <person name="Xiong W."/>
            <person name="Schranz E."/>
        </authorList>
    </citation>
    <scope>NUCLEOTIDE SEQUENCE</scope>
</reference>
<sequence length="284" mass="30677">MLSCQAFKYLPGILPSAAEYRRLEATYSLSSLEGVEFPAPGSSISSPPPDKIGVLLKTLDAGICFPLTDFQEEVYQKDGCSLKMLTPNAVNKIVAFEMICRANAYLPDYFVFKFFFRFCVTNDKYTFSVRRGGHALVPNGRTPKNWQEKWLWVNQGLVGSGRYRANAFADTIPKLFPHNQGVADYLKSVQCKRCSFGGSEGTPESVVGQEIMPVVGNGKDGKAVGEGDRGAETVIGDGDAGEIEVGAGGNVGEVAPESCATPSGVLKFLCLVGLCFYAFGLYNV</sequence>
<dbReference type="AlphaFoldDB" id="A0AA35Z074"/>
<organism evidence="1 2">
    <name type="scientific">Lactuca saligna</name>
    <name type="common">Willowleaf lettuce</name>
    <dbReference type="NCBI Taxonomy" id="75948"/>
    <lineage>
        <taxon>Eukaryota</taxon>
        <taxon>Viridiplantae</taxon>
        <taxon>Streptophyta</taxon>
        <taxon>Embryophyta</taxon>
        <taxon>Tracheophyta</taxon>
        <taxon>Spermatophyta</taxon>
        <taxon>Magnoliopsida</taxon>
        <taxon>eudicotyledons</taxon>
        <taxon>Gunneridae</taxon>
        <taxon>Pentapetalae</taxon>
        <taxon>asterids</taxon>
        <taxon>campanulids</taxon>
        <taxon>Asterales</taxon>
        <taxon>Asteraceae</taxon>
        <taxon>Cichorioideae</taxon>
        <taxon>Cichorieae</taxon>
        <taxon>Lactucinae</taxon>
        <taxon>Lactuca</taxon>
    </lineage>
</organism>
<gene>
    <name evidence="1" type="ORF">LSALG_LOCUS23007</name>
</gene>
<dbReference type="Proteomes" id="UP001177003">
    <property type="component" value="Chromosome 4"/>
</dbReference>
<protein>
    <submittedName>
        <fullName evidence="1">Uncharacterized protein</fullName>
    </submittedName>
</protein>
<proteinExistence type="predicted"/>
<evidence type="ECO:0000313" key="2">
    <source>
        <dbReference type="Proteomes" id="UP001177003"/>
    </source>
</evidence>
<keyword evidence="2" id="KW-1185">Reference proteome</keyword>